<dbReference type="CDD" id="cd13963">
    <property type="entry name" value="PT_UbiA_2"/>
    <property type="match status" value="1"/>
</dbReference>
<dbReference type="InterPro" id="IPR036412">
    <property type="entry name" value="HAD-like_sf"/>
</dbReference>
<keyword evidence="8" id="KW-1185">Reference proteome</keyword>
<evidence type="ECO:0000256" key="5">
    <source>
        <dbReference type="ARBA" id="ARBA00023136"/>
    </source>
</evidence>
<dbReference type="Gene3D" id="3.40.50.1000">
    <property type="entry name" value="HAD superfamily/HAD-like"/>
    <property type="match status" value="1"/>
</dbReference>
<accession>A0A1H6FAL0</accession>
<feature type="transmembrane region" description="Helical" evidence="6">
    <location>
        <begin position="430"/>
        <end position="448"/>
    </location>
</feature>
<feature type="transmembrane region" description="Helical" evidence="6">
    <location>
        <begin position="469"/>
        <end position="486"/>
    </location>
</feature>
<dbReference type="Proteomes" id="UP000236724">
    <property type="component" value="Unassembled WGS sequence"/>
</dbReference>
<dbReference type="NCBIfam" id="NF006088">
    <property type="entry name" value="PRK08238.1"/>
    <property type="match status" value="1"/>
</dbReference>
<comment type="subcellular location">
    <subcellularLocation>
        <location evidence="1">Membrane</location>
        <topology evidence="1">Multi-pass membrane protein</topology>
    </subcellularLocation>
</comment>
<dbReference type="InterPro" id="IPR023214">
    <property type="entry name" value="HAD_sf"/>
</dbReference>
<dbReference type="GO" id="GO:0009247">
    <property type="term" value="P:glycolipid biosynthetic process"/>
    <property type="evidence" value="ECO:0007669"/>
    <property type="project" value="TreeGrafter"/>
</dbReference>
<dbReference type="PANTHER" id="PTHR11048">
    <property type="entry name" value="PRENYLTRANSFERASES"/>
    <property type="match status" value="1"/>
</dbReference>
<evidence type="ECO:0000256" key="1">
    <source>
        <dbReference type="ARBA" id="ARBA00004141"/>
    </source>
</evidence>
<dbReference type="Pfam" id="PF12710">
    <property type="entry name" value="HAD"/>
    <property type="match status" value="1"/>
</dbReference>
<feature type="transmembrane region" description="Helical" evidence="6">
    <location>
        <begin position="349"/>
        <end position="367"/>
    </location>
</feature>
<dbReference type="GO" id="GO:0016757">
    <property type="term" value="F:glycosyltransferase activity"/>
    <property type="evidence" value="ECO:0007669"/>
    <property type="project" value="UniProtKB-KW"/>
</dbReference>
<evidence type="ECO:0000313" key="8">
    <source>
        <dbReference type="Proteomes" id="UP000236724"/>
    </source>
</evidence>
<dbReference type="GO" id="GO:0005886">
    <property type="term" value="C:plasma membrane"/>
    <property type="evidence" value="ECO:0007669"/>
    <property type="project" value="TreeGrafter"/>
</dbReference>
<organism evidence="7 8">
    <name type="scientific">Candidatus Venteria ishoeyi</name>
    <dbReference type="NCBI Taxonomy" id="1899563"/>
    <lineage>
        <taxon>Bacteria</taxon>
        <taxon>Pseudomonadati</taxon>
        <taxon>Pseudomonadota</taxon>
        <taxon>Gammaproteobacteria</taxon>
        <taxon>Thiotrichales</taxon>
        <taxon>Thiotrichaceae</taxon>
        <taxon>Venteria</taxon>
    </lineage>
</organism>
<dbReference type="Gene3D" id="1.10.357.140">
    <property type="entry name" value="UbiA prenyltransferase"/>
    <property type="match status" value="1"/>
</dbReference>
<dbReference type="EC" id="2.4.2.45" evidence="7"/>
<protein>
    <submittedName>
        <fullName evidence="7">Decaprenyl-phosphate phosphoribosyltransferase</fullName>
        <ecNumber evidence="7">2.4.2.45</ecNumber>
    </submittedName>
</protein>
<evidence type="ECO:0000256" key="4">
    <source>
        <dbReference type="ARBA" id="ARBA00022989"/>
    </source>
</evidence>
<keyword evidence="2" id="KW-1003">Cell membrane</keyword>
<evidence type="ECO:0000313" key="7">
    <source>
        <dbReference type="EMBL" id="SEH07142.1"/>
    </source>
</evidence>
<sequence>MNCLTMNTSSQPSTPLCVDLDGTLLNTDLLFESLVQLLKKNIFYIFMLPVWLSRGRATLKHEIALRVEIEVRTLPYHEPFLNFLKQAHAQQRPLYLVTASNILIARKIAEHLNLFSDVIASDKHTNLKGKSKGLALKQRFGEKQFAYAGNDTSDLAVWQYACTAIVVNAGKKLQAKVQRMIKLEQVYPSNIHLIKILPKVLRIHQWVKNFLIFIPLLAAHRLTDIELLTSICLAFLAFCLVASAGYVINDIVDLEVDRQHHTKNQRPFASGEVPILYGFLLIPILLGLSAILVSFLPLMFGVILILYFSLTLSYSLWLKCIVLVDVFCLALLYTLRVIAGVVALQGFNLSYWLLAFSMFLFLCLAFVKRYSELLHAHKLNKKQAEGRGYITDDLSILANIGISGGYISVLVLALYINSQEVRLLYQTPDLLWLVCLLLLYWISYIWVITHRGLMHDDPVVFALRDRNSYLVVLLMGVVVVIASLWGF</sequence>
<dbReference type="InterPro" id="IPR039653">
    <property type="entry name" value="Prenyltransferase"/>
</dbReference>
<feature type="transmembrane region" description="Helical" evidence="6">
    <location>
        <begin position="275"/>
        <end position="308"/>
    </location>
</feature>
<dbReference type="EMBL" id="FMSV02000515">
    <property type="protein sequence ID" value="SEH07142.1"/>
    <property type="molecule type" value="Genomic_DNA"/>
</dbReference>
<dbReference type="InterPro" id="IPR044878">
    <property type="entry name" value="UbiA_sf"/>
</dbReference>
<keyword evidence="3 6" id="KW-0812">Transmembrane</keyword>
<dbReference type="GO" id="GO:0016765">
    <property type="term" value="F:transferase activity, transferring alkyl or aryl (other than methyl) groups"/>
    <property type="evidence" value="ECO:0007669"/>
    <property type="project" value="InterPro"/>
</dbReference>
<gene>
    <name evidence="7" type="ORF">MBHS_03016</name>
</gene>
<keyword evidence="5 6" id="KW-0472">Membrane</keyword>
<evidence type="ECO:0000256" key="2">
    <source>
        <dbReference type="ARBA" id="ARBA00022475"/>
    </source>
</evidence>
<keyword evidence="7" id="KW-0328">Glycosyltransferase</keyword>
<proteinExistence type="predicted"/>
<dbReference type="AlphaFoldDB" id="A0A1H6FAL0"/>
<dbReference type="PANTHER" id="PTHR11048:SF5">
    <property type="entry name" value="DECAPRENYL-PHOSPHATE PHOSPHORIBOSYLTRANSFERASE"/>
    <property type="match status" value="1"/>
</dbReference>
<dbReference type="InterPro" id="IPR000537">
    <property type="entry name" value="UbiA_prenyltransferase"/>
</dbReference>
<evidence type="ECO:0000256" key="6">
    <source>
        <dbReference type="SAM" id="Phobius"/>
    </source>
</evidence>
<keyword evidence="4 6" id="KW-1133">Transmembrane helix</keyword>
<feature type="transmembrane region" description="Helical" evidence="6">
    <location>
        <begin position="320"/>
        <end position="343"/>
    </location>
</feature>
<reference evidence="7 8" key="1">
    <citation type="submission" date="2016-10" db="EMBL/GenBank/DDBJ databases">
        <authorList>
            <person name="de Groot N.N."/>
        </authorList>
    </citation>
    <scope>NUCLEOTIDE SEQUENCE [LARGE SCALE GENOMIC DNA]</scope>
    <source>
        <strain evidence="7">MBHS1</strain>
    </source>
</reference>
<keyword evidence="7" id="KW-0808">Transferase</keyword>
<feature type="transmembrane region" description="Helical" evidence="6">
    <location>
        <begin position="396"/>
        <end position="418"/>
    </location>
</feature>
<dbReference type="SUPFAM" id="SSF56784">
    <property type="entry name" value="HAD-like"/>
    <property type="match status" value="1"/>
</dbReference>
<feature type="transmembrane region" description="Helical" evidence="6">
    <location>
        <begin position="227"/>
        <end position="248"/>
    </location>
</feature>
<name>A0A1H6FAL0_9GAMM</name>
<dbReference type="Pfam" id="PF01040">
    <property type="entry name" value="UbiA"/>
    <property type="match status" value="1"/>
</dbReference>
<evidence type="ECO:0000256" key="3">
    <source>
        <dbReference type="ARBA" id="ARBA00022692"/>
    </source>
</evidence>